<evidence type="ECO:0000313" key="7">
    <source>
        <dbReference type="Proteomes" id="UP000590412"/>
    </source>
</evidence>
<dbReference type="PANTHER" id="PTHR31308:SF5">
    <property type="entry name" value="ERGOSTERYL-BETA-GLUCOSIDASE"/>
    <property type="match status" value="1"/>
</dbReference>
<dbReference type="SUPFAM" id="SSF51445">
    <property type="entry name" value="(Trans)glycosidases"/>
    <property type="match status" value="1"/>
</dbReference>
<feature type="domain" description="Glycoside hydrolase family 5 C-terminal" evidence="5">
    <location>
        <begin position="779"/>
        <end position="858"/>
    </location>
</feature>
<evidence type="ECO:0000256" key="2">
    <source>
        <dbReference type="ARBA" id="ARBA00022801"/>
    </source>
</evidence>
<gene>
    <name evidence="6" type="ORF">FOB60_002493</name>
</gene>
<dbReference type="EMBL" id="JABWAB010000003">
    <property type="protein sequence ID" value="KAF6057938.1"/>
    <property type="molecule type" value="Genomic_DNA"/>
</dbReference>
<dbReference type="FunFam" id="3.20.20.80:FF:000174">
    <property type="entry name" value="YIR007W-like protein"/>
    <property type="match status" value="1"/>
</dbReference>
<dbReference type="InterPro" id="IPR052066">
    <property type="entry name" value="Glycosphingolipid_Hydrolases"/>
</dbReference>
<evidence type="ECO:0000256" key="3">
    <source>
        <dbReference type="ARBA" id="ARBA00023295"/>
    </source>
</evidence>
<dbReference type="PROSITE" id="PS00659">
    <property type="entry name" value="GLYCOSYL_HYDROL_F5"/>
    <property type="match status" value="1"/>
</dbReference>
<keyword evidence="2 6" id="KW-0378">Hydrolase</keyword>
<keyword evidence="3" id="KW-0326">Glycosidase</keyword>
<comment type="similarity">
    <text evidence="1">Belongs to the glycosyl hydrolase 5 (cellulase A) family.</text>
</comment>
<evidence type="ECO:0000259" key="5">
    <source>
        <dbReference type="Pfam" id="PF18564"/>
    </source>
</evidence>
<organism evidence="6 7">
    <name type="scientific">Candida parapsilosis</name>
    <name type="common">Yeast</name>
    <dbReference type="NCBI Taxonomy" id="5480"/>
    <lineage>
        <taxon>Eukaryota</taxon>
        <taxon>Fungi</taxon>
        <taxon>Dikarya</taxon>
        <taxon>Ascomycota</taxon>
        <taxon>Saccharomycotina</taxon>
        <taxon>Pichiomycetes</taxon>
        <taxon>Debaryomycetaceae</taxon>
        <taxon>Candida/Lodderomyces clade</taxon>
        <taxon>Candida</taxon>
    </lineage>
</organism>
<dbReference type="OrthoDB" id="9971853at2759"/>
<sequence length="904" mass="102803">MFISDALKSARYAQDAVNEKIRLYSTASSISPVGVKPLRRSYSISEPIQDAANSGSSILECVPLETDKKGNFYDPSTGRIVVLKGINVDAQMKLPTEPYMPSYKGDSTNPDDIFFEGDTVSFVGRPFPLEEARSHFERIKSWGYNTIRYLLTWEAVEHEGPGKYDQKFADYTLEMLKIIGQVGGLYVFLEFHQDVWSRFSGGSGAPMWTFYAAGLDPKKFTLADSAIIHNEPRFRDGTDTYHKMLWTSNYKRLAPLVMFTMFFAGKYYFPNLIMNGENIQDFLQNHFLGAVEFIWKQVCEGVPELINNGTVLGFESMNEPNCGLIGYPDISQLPDFQQLRVGTTPTAFQSMRLGMGFACEVDEYRITVTGPRKYGTKIVDPKGTRAWLTPEDAKDIDKNYGFERGEKWELGTCIFATQGIWSWPSVARDMATMTQEQRLDISSKCKVLEPHFFSKSLPQHKYESDVTKVDTHTFVNLHFVDHIVKFKKLIRKYRSDAFVMLSTPVLEEPPHLKNDKRNVIDDRIIYCPHYYDGLSLMHKSWNFKFNVDTLGIMRGAYLNPVLGIVFGGRAIRNCFQKQFCEMRRECNEYLGKLPILMSETGMPFDMDDKRSYRNGKYISQTAALDALCNALESANMSHTFWCYDSCNNHKYGDNWNNEDFSFWSSDDRNLTFEDECETPEIRNETESERNRVKTARAIRKANRKLKRAAKMGRSGSVDSTASTTSATSGSSTDGYTDMESDSTSSSSVISSTSSNIYRRQYGKCYPSPDGVRAAGAVIRPYMMASLGTMVATEFDVKAVKLSLQIVVDKSDPRVENTPTIIFVPKWHFPFLDYGDVFLTSGYIKYNEELQYIEWYHCNDPSLNIKEESTTNEKTSTETIIIKNNSGSLEDAKTIEDRKLGCTIS</sequence>
<dbReference type="Gene3D" id="3.20.20.80">
    <property type="entry name" value="Glycosidases"/>
    <property type="match status" value="2"/>
</dbReference>
<dbReference type="Pfam" id="PF18564">
    <property type="entry name" value="Glyco_hydro_5_C"/>
    <property type="match status" value="1"/>
</dbReference>
<dbReference type="GO" id="GO:0005975">
    <property type="term" value="P:carbohydrate metabolic process"/>
    <property type="evidence" value="ECO:0007669"/>
    <property type="project" value="InterPro"/>
</dbReference>
<feature type="region of interest" description="Disordered" evidence="4">
    <location>
        <begin position="674"/>
        <end position="749"/>
    </location>
</feature>
<dbReference type="GO" id="GO:0050295">
    <property type="term" value="F:steryl-beta-glucosidase activity"/>
    <property type="evidence" value="ECO:0007669"/>
    <property type="project" value="EnsemblFungi"/>
</dbReference>
<evidence type="ECO:0000256" key="1">
    <source>
        <dbReference type="ARBA" id="ARBA00005641"/>
    </source>
</evidence>
<proteinExistence type="inferred from homology"/>
<dbReference type="GO" id="GO:0005829">
    <property type="term" value="C:cytosol"/>
    <property type="evidence" value="ECO:0007669"/>
    <property type="project" value="EnsemblFungi"/>
</dbReference>
<protein>
    <submittedName>
        <fullName evidence="6">Cellulase (Glycosyl hydrolase 5) family protein</fullName>
    </submittedName>
</protein>
<reference evidence="6" key="1">
    <citation type="submission" date="2020-03" db="EMBL/GenBank/DDBJ databases">
        <title>FDA dAtabase for Regulatory Grade micrObial Sequences (FDA-ARGOS): Supporting development and validation of Infectious Disease Dx tests.</title>
        <authorList>
            <person name="Campos J."/>
            <person name="Goldberg B."/>
            <person name="Tallon L."/>
            <person name="Sadzewicz L."/>
            <person name="Vavikolanu K."/>
            <person name="Mehta A."/>
            <person name="Aluvathingal J."/>
            <person name="Nadendla S."/>
            <person name="Nandy P."/>
            <person name="Geyer C."/>
            <person name="Yan Y."/>
            <person name="Sichtig H."/>
        </authorList>
    </citation>
    <scope>NUCLEOTIDE SEQUENCE [LARGE SCALE GENOMIC DNA]</scope>
    <source>
        <strain evidence="6">FDAARGOS_652</strain>
    </source>
</reference>
<feature type="compositionally biased region" description="Basic residues" evidence="4">
    <location>
        <begin position="692"/>
        <end position="710"/>
    </location>
</feature>
<name>A0A8X7TD58_CANPA</name>
<dbReference type="InterPro" id="IPR041036">
    <property type="entry name" value="GH5_C"/>
</dbReference>
<dbReference type="PANTHER" id="PTHR31308">
    <property type="match status" value="1"/>
</dbReference>
<dbReference type="AlphaFoldDB" id="A0A8X7TD58"/>
<dbReference type="GO" id="GO:1904462">
    <property type="term" value="P:ergosteryl 3-beta-D-glucoside catabolic process"/>
    <property type="evidence" value="ECO:0007669"/>
    <property type="project" value="EnsemblFungi"/>
</dbReference>
<accession>A0A8X7TD58</accession>
<comment type="caution">
    <text evidence="6">The sequence shown here is derived from an EMBL/GenBank/DDBJ whole genome shotgun (WGS) entry which is preliminary data.</text>
</comment>
<dbReference type="InterPro" id="IPR018087">
    <property type="entry name" value="Glyco_hydro_5_CS"/>
</dbReference>
<dbReference type="InterPro" id="IPR017853">
    <property type="entry name" value="GH"/>
</dbReference>
<feature type="compositionally biased region" description="Low complexity" evidence="4">
    <location>
        <begin position="714"/>
        <end position="749"/>
    </location>
</feature>
<evidence type="ECO:0000256" key="4">
    <source>
        <dbReference type="SAM" id="MobiDB-lite"/>
    </source>
</evidence>
<feature type="compositionally biased region" description="Basic and acidic residues" evidence="4">
    <location>
        <begin position="679"/>
        <end position="691"/>
    </location>
</feature>
<dbReference type="Proteomes" id="UP000590412">
    <property type="component" value="Unassembled WGS sequence"/>
</dbReference>
<evidence type="ECO:0000313" key="6">
    <source>
        <dbReference type="EMBL" id="KAF6057938.1"/>
    </source>
</evidence>